<dbReference type="GO" id="GO:0005737">
    <property type="term" value="C:cytoplasm"/>
    <property type="evidence" value="ECO:0007669"/>
    <property type="project" value="UniProtKB-SubCell"/>
</dbReference>
<keyword evidence="2" id="KW-0963">Cytoplasm</keyword>
<proteinExistence type="inferred from homology"/>
<dbReference type="Pfam" id="PF02794">
    <property type="entry name" value="HlyC"/>
    <property type="match status" value="1"/>
</dbReference>
<comment type="caution">
    <text evidence="3">The sequence shown here is derived from an EMBL/GenBank/DDBJ whole genome shotgun (WGS) entry which is preliminary data.</text>
</comment>
<keyword evidence="2" id="KW-0012">Acyltransferase</keyword>
<dbReference type="EMBL" id="MCWU01000010">
    <property type="protein sequence ID" value="PMJ69500.1"/>
    <property type="molecule type" value="Genomic_DNA"/>
</dbReference>
<comment type="function">
    <text evidence="2">Involved in fatty acylation of protoxin at internal lysine residues, thereby converting it to the active toxin.</text>
</comment>
<dbReference type="Proteomes" id="UP000235330">
    <property type="component" value="Unassembled WGS sequence"/>
</dbReference>
<evidence type="ECO:0000256" key="1">
    <source>
        <dbReference type="ARBA" id="ARBA00005686"/>
    </source>
</evidence>
<reference evidence="4" key="1">
    <citation type="submission" date="2016-07" db="EMBL/GenBank/DDBJ databases">
        <title>Nontailed viruses are major unrecognized killers of bacteria in the ocean.</title>
        <authorList>
            <person name="Kauffman K."/>
            <person name="Hussain F."/>
            <person name="Yang J."/>
            <person name="Arevalo P."/>
            <person name="Brown J."/>
            <person name="Cutler M."/>
            <person name="Kelly L."/>
            <person name="Polz M.F."/>
        </authorList>
    </citation>
    <scope>NUCLEOTIDE SEQUENCE [LARGE SCALE GENOMIC DNA]</scope>
    <source>
        <strain evidence="4">10N.261.55.E11</strain>
    </source>
</reference>
<sequence length="143" mass="16863">MMLLKEIENNDVGIIYQRLGSIVSILSQVSTKISLTNFDVTNKILPAIRHKSCCIMYNKNGHPISFIIWKKFDSNDLVSLDNACREWHPLLGWNEGEDYLITHFFSNKRYVIDSIRMLKKKTFKKGDRVYYFNLRNKITRKTI</sequence>
<accession>A0A2N7FJQ2</accession>
<dbReference type="RefSeq" id="WP_102515562.1">
    <property type="nucleotide sequence ID" value="NZ_CAWNSM010000010.1"/>
</dbReference>
<dbReference type="GO" id="GO:0016746">
    <property type="term" value="F:acyltransferase activity"/>
    <property type="evidence" value="ECO:0007669"/>
    <property type="project" value="UniProtKB-UniRule"/>
</dbReference>
<dbReference type="AlphaFoldDB" id="A0A2N7FJQ2"/>
<keyword evidence="2" id="KW-0808">Transferase</keyword>
<name>A0A2N7FJQ2_VIBSP</name>
<dbReference type="InterPro" id="IPR003996">
    <property type="entry name" value="RTX_toxin-activating_protC_bac"/>
</dbReference>
<organism evidence="3 4">
    <name type="scientific">Vibrio splendidus</name>
    <dbReference type="NCBI Taxonomy" id="29497"/>
    <lineage>
        <taxon>Bacteria</taxon>
        <taxon>Pseudomonadati</taxon>
        <taxon>Pseudomonadota</taxon>
        <taxon>Gammaproteobacteria</taxon>
        <taxon>Vibrionales</taxon>
        <taxon>Vibrionaceae</taxon>
        <taxon>Vibrio</taxon>
    </lineage>
</organism>
<keyword evidence="2" id="KW-0204">Cytolysis</keyword>
<dbReference type="EC" id="2.3.1.-" evidence="2"/>
<dbReference type="GO" id="GO:0009404">
    <property type="term" value="P:toxin metabolic process"/>
    <property type="evidence" value="ECO:0007669"/>
    <property type="project" value="UniProtKB-UniRule"/>
</dbReference>
<evidence type="ECO:0000313" key="4">
    <source>
        <dbReference type="Proteomes" id="UP000235330"/>
    </source>
</evidence>
<dbReference type="GO" id="GO:0031640">
    <property type="term" value="P:killing of cells of another organism"/>
    <property type="evidence" value="ECO:0007669"/>
    <property type="project" value="UniProtKB-KW"/>
</dbReference>
<comment type="similarity">
    <text evidence="1 2">Belongs to the RTX toxin acyltransferase family.</text>
</comment>
<evidence type="ECO:0000256" key="2">
    <source>
        <dbReference type="RuleBase" id="RU368102"/>
    </source>
</evidence>
<evidence type="ECO:0000313" key="3">
    <source>
        <dbReference type="EMBL" id="PMJ69500.1"/>
    </source>
</evidence>
<comment type="subcellular location">
    <subcellularLocation>
        <location evidence="2">Cytoplasm</location>
    </subcellularLocation>
</comment>
<protein>
    <recommendedName>
        <fullName evidence="2">RTX toxin-activating lysine-acyltransferase</fullName>
        <ecNumber evidence="2">2.3.1.-</ecNumber>
    </recommendedName>
</protein>
<gene>
    <name evidence="3" type="ORF">BCU17_13275</name>
</gene>